<evidence type="ECO:0000313" key="2">
    <source>
        <dbReference type="EMBL" id="CAB4052527.1"/>
    </source>
</evidence>
<dbReference type="AlphaFoldDB" id="A0A6J5KG17"/>
<feature type="region of interest" description="Disordered" evidence="1">
    <location>
        <begin position="141"/>
        <end position="169"/>
    </location>
</feature>
<feature type="compositionally biased region" description="Low complexity" evidence="1">
    <location>
        <begin position="141"/>
        <end position="150"/>
    </location>
</feature>
<proteinExistence type="predicted"/>
<organism evidence="2 3">
    <name type="scientific">Paraburkholderia phenoliruptrix</name>
    <dbReference type="NCBI Taxonomy" id="252970"/>
    <lineage>
        <taxon>Bacteria</taxon>
        <taxon>Pseudomonadati</taxon>
        <taxon>Pseudomonadota</taxon>
        <taxon>Betaproteobacteria</taxon>
        <taxon>Burkholderiales</taxon>
        <taxon>Burkholderiaceae</taxon>
        <taxon>Paraburkholderia</taxon>
    </lineage>
</organism>
<sequence>MIRMRMFVCHHMVKVPTRICHPRRAPVPATRPSRPLSLDPLRCLPCPPILIYRLSQLALPARAGAGFAEQYRRRGRCRCWTFLCDFNVPHAGHCVTLAIHAFRYIDGPLKTFVAHTHRIVCSRRIGNLEGRRPCILFITASPSSHPSSGPATRSLPRSRSSKRTAQRLHSATRAILPTGSLPSRLPCVAAPRFESPSDVPLRGGLILISAQISG</sequence>
<dbReference type="EMBL" id="CADILN010000015">
    <property type="protein sequence ID" value="CAB4052527.1"/>
    <property type="molecule type" value="Genomic_DNA"/>
</dbReference>
<protein>
    <submittedName>
        <fullName evidence="2">Uncharacterized protein</fullName>
    </submittedName>
</protein>
<dbReference type="Proteomes" id="UP000494102">
    <property type="component" value="Unassembled WGS sequence"/>
</dbReference>
<evidence type="ECO:0000313" key="3">
    <source>
        <dbReference type="Proteomes" id="UP000494102"/>
    </source>
</evidence>
<reference evidence="2 3" key="1">
    <citation type="submission" date="2020-04" db="EMBL/GenBank/DDBJ databases">
        <authorList>
            <person name="De Canck E."/>
        </authorList>
    </citation>
    <scope>NUCLEOTIDE SEQUENCE [LARGE SCALE GENOMIC DNA]</scope>
    <source>
        <strain evidence="2 3">LMG 9964</strain>
    </source>
</reference>
<name>A0A6J5KG17_9BURK</name>
<gene>
    <name evidence="2" type="ORF">LMG9964_06217</name>
</gene>
<evidence type="ECO:0000256" key="1">
    <source>
        <dbReference type="SAM" id="MobiDB-lite"/>
    </source>
</evidence>
<accession>A0A6J5KG17</accession>